<dbReference type="InParanoid" id="A0A1Q3CBK6"/>
<keyword evidence="7" id="KW-1185">Reference proteome</keyword>
<dbReference type="PANTHER" id="PTHR34359:SF28">
    <property type="entry name" value="CLAVATA3_ESR (CLE)-RELATED PROTEIN 12"/>
    <property type="match status" value="1"/>
</dbReference>
<comment type="similarity">
    <text evidence="1">Belongs to the CLV3/ESR signal peptide family.</text>
</comment>
<sequence>MALKKLHTIFIILWLSLSLLLLVFHVVNNFKSNITFTYSSLSNHHLINRKVFISKLDFTPIQNHPQQQHKKRSRDMQVQPAPSGNQIDLRYGVEKRLVPTGPNPLHH</sequence>
<dbReference type="EMBL" id="BDDD01001633">
    <property type="protein sequence ID" value="GAV77483.1"/>
    <property type="molecule type" value="Genomic_DNA"/>
</dbReference>
<evidence type="ECO:0000256" key="3">
    <source>
        <dbReference type="ARBA" id="ARBA00022782"/>
    </source>
</evidence>
<keyword evidence="4" id="KW-0379">Hydroxylation</keyword>
<feature type="region of interest" description="Disordered" evidence="5">
    <location>
        <begin position="63"/>
        <end position="107"/>
    </location>
</feature>
<keyword evidence="2" id="KW-0217">Developmental protein</keyword>
<evidence type="ECO:0000313" key="6">
    <source>
        <dbReference type="EMBL" id="GAV77483.1"/>
    </source>
</evidence>
<evidence type="ECO:0000256" key="4">
    <source>
        <dbReference type="ARBA" id="ARBA00023278"/>
    </source>
</evidence>
<dbReference type="Proteomes" id="UP000187406">
    <property type="component" value="Unassembled WGS sequence"/>
</dbReference>
<comment type="caution">
    <text evidence="6">The sequence shown here is derived from an EMBL/GenBank/DDBJ whole genome shotgun (WGS) entry which is preliminary data.</text>
</comment>
<keyword evidence="3" id="KW-0221">Differentiation</keyword>
<name>A0A1Q3CBK6_CEPFO</name>
<reference evidence="7" key="1">
    <citation type="submission" date="2016-04" db="EMBL/GenBank/DDBJ databases">
        <title>Cephalotus genome sequencing.</title>
        <authorList>
            <person name="Fukushima K."/>
            <person name="Hasebe M."/>
            <person name="Fang X."/>
        </authorList>
    </citation>
    <scope>NUCLEOTIDE SEQUENCE [LARGE SCALE GENOMIC DNA]</scope>
    <source>
        <strain evidence="7">cv. St1</strain>
    </source>
</reference>
<accession>A0A1Q3CBK6</accession>
<dbReference type="InterPro" id="IPR039618">
    <property type="entry name" value="CLE9-13"/>
</dbReference>
<organism evidence="6 7">
    <name type="scientific">Cephalotus follicularis</name>
    <name type="common">Albany pitcher plant</name>
    <dbReference type="NCBI Taxonomy" id="3775"/>
    <lineage>
        <taxon>Eukaryota</taxon>
        <taxon>Viridiplantae</taxon>
        <taxon>Streptophyta</taxon>
        <taxon>Embryophyta</taxon>
        <taxon>Tracheophyta</taxon>
        <taxon>Spermatophyta</taxon>
        <taxon>Magnoliopsida</taxon>
        <taxon>eudicotyledons</taxon>
        <taxon>Gunneridae</taxon>
        <taxon>Pentapetalae</taxon>
        <taxon>rosids</taxon>
        <taxon>fabids</taxon>
        <taxon>Oxalidales</taxon>
        <taxon>Cephalotaceae</taxon>
        <taxon>Cephalotus</taxon>
    </lineage>
</organism>
<dbReference type="OrthoDB" id="753861at2759"/>
<evidence type="ECO:0000256" key="5">
    <source>
        <dbReference type="SAM" id="MobiDB-lite"/>
    </source>
</evidence>
<dbReference type="AlphaFoldDB" id="A0A1Q3CBK6"/>
<dbReference type="PANTHER" id="PTHR34359">
    <property type="entry name" value="CLAVATA3/ESR (CLE)-RELATED PROTEIN 10"/>
    <property type="match status" value="1"/>
</dbReference>
<evidence type="ECO:0000256" key="2">
    <source>
        <dbReference type="ARBA" id="ARBA00022473"/>
    </source>
</evidence>
<evidence type="ECO:0000256" key="1">
    <source>
        <dbReference type="ARBA" id="ARBA00005416"/>
    </source>
</evidence>
<gene>
    <name evidence="6" type="ORF">CFOL_v3_20954</name>
</gene>
<dbReference type="GO" id="GO:0030154">
    <property type="term" value="P:cell differentiation"/>
    <property type="evidence" value="ECO:0007669"/>
    <property type="project" value="UniProtKB-KW"/>
</dbReference>
<protein>
    <submittedName>
        <fullName evidence="6">Uncharacterized protein</fullName>
    </submittedName>
</protein>
<proteinExistence type="inferred from homology"/>
<evidence type="ECO:0000313" key="7">
    <source>
        <dbReference type="Proteomes" id="UP000187406"/>
    </source>
</evidence>